<proteinExistence type="inferred from homology"/>
<dbReference type="InterPro" id="IPR055348">
    <property type="entry name" value="DctQ"/>
</dbReference>
<evidence type="ECO:0000256" key="4">
    <source>
        <dbReference type="ARBA" id="ARBA00022519"/>
    </source>
</evidence>
<evidence type="ECO:0000259" key="10">
    <source>
        <dbReference type="Pfam" id="PF04290"/>
    </source>
</evidence>
<evidence type="ECO:0000256" key="9">
    <source>
        <dbReference type="RuleBase" id="RU369079"/>
    </source>
</evidence>
<feature type="transmembrane region" description="Helical" evidence="9">
    <location>
        <begin position="21"/>
        <end position="41"/>
    </location>
</feature>
<dbReference type="PANTHER" id="PTHR35011">
    <property type="entry name" value="2,3-DIKETO-L-GULONATE TRAP TRANSPORTER SMALL PERMEASE PROTEIN YIAM"/>
    <property type="match status" value="1"/>
</dbReference>
<feature type="transmembrane region" description="Helical" evidence="9">
    <location>
        <begin position="135"/>
        <end position="157"/>
    </location>
</feature>
<evidence type="ECO:0000256" key="2">
    <source>
        <dbReference type="ARBA" id="ARBA00022448"/>
    </source>
</evidence>
<evidence type="ECO:0000256" key="7">
    <source>
        <dbReference type="ARBA" id="ARBA00023136"/>
    </source>
</evidence>
<comment type="subunit">
    <text evidence="9">The complex comprises the extracytoplasmic solute receptor protein and the two transmembrane proteins.</text>
</comment>
<evidence type="ECO:0000256" key="8">
    <source>
        <dbReference type="ARBA" id="ARBA00038436"/>
    </source>
</evidence>
<feature type="domain" description="Tripartite ATP-independent periplasmic transporters DctQ component" evidence="10">
    <location>
        <begin position="30"/>
        <end position="160"/>
    </location>
</feature>
<dbReference type="Proteomes" id="UP000644749">
    <property type="component" value="Unassembled WGS sequence"/>
</dbReference>
<keyword evidence="12" id="KW-1185">Reference proteome</keyword>
<reference evidence="11 12" key="1">
    <citation type="submission" date="2021-01" db="EMBL/GenBank/DDBJ databases">
        <title>011410 draft genome.</title>
        <authorList>
            <person name="Lang L."/>
        </authorList>
    </citation>
    <scope>NUCLEOTIDE SEQUENCE [LARGE SCALE GENOMIC DNA]</scope>
    <source>
        <strain evidence="11 12">KCTC 42845</strain>
    </source>
</reference>
<keyword evidence="6 9" id="KW-1133">Transmembrane helix</keyword>
<organism evidence="11 12">
    <name type="scientific">Paracoccus aerius</name>
    <dbReference type="NCBI Taxonomy" id="1915382"/>
    <lineage>
        <taxon>Bacteria</taxon>
        <taxon>Pseudomonadati</taxon>
        <taxon>Pseudomonadota</taxon>
        <taxon>Alphaproteobacteria</taxon>
        <taxon>Rhodobacterales</taxon>
        <taxon>Paracoccaceae</taxon>
        <taxon>Paracoccus</taxon>
    </lineage>
</organism>
<keyword evidence="2 9" id="KW-0813">Transport</keyword>
<comment type="subcellular location">
    <subcellularLocation>
        <location evidence="1 9">Cell inner membrane</location>
        <topology evidence="1 9">Multi-pass membrane protein</topology>
    </subcellularLocation>
</comment>
<gene>
    <name evidence="11" type="ORF">JL111_18385</name>
</gene>
<keyword evidence="3" id="KW-1003">Cell membrane</keyword>
<feature type="transmembrane region" description="Helical" evidence="9">
    <location>
        <begin position="91"/>
        <end position="115"/>
    </location>
</feature>
<accession>A0ABS1S9R0</accession>
<dbReference type="EMBL" id="JAESHT010000025">
    <property type="protein sequence ID" value="MBL3675443.1"/>
    <property type="molecule type" value="Genomic_DNA"/>
</dbReference>
<evidence type="ECO:0000256" key="1">
    <source>
        <dbReference type="ARBA" id="ARBA00004429"/>
    </source>
</evidence>
<comment type="similarity">
    <text evidence="8 9">Belongs to the TRAP transporter small permease family.</text>
</comment>
<evidence type="ECO:0000313" key="12">
    <source>
        <dbReference type="Proteomes" id="UP000644749"/>
    </source>
</evidence>
<evidence type="ECO:0000313" key="11">
    <source>
        <dbReference type="EMBL" id="MBL3675443.1"/>
    </source>
</evidence>
<comment type="caution">
    <text evidence="11">The sequence shown here is derived from an EMBL/GenBank/DDBJ whole genome shotgun (WGS) entry which is preliminary data.</text>
</comment>
<keyword evidence="4 9" id="KW-0997">Cell inner membrane</keyword>
<evidence type="ECO:0000256" key="6">
    <source>
        <dbReference type="ARBA" id="ARBA00022989"/>
    </source>
</evidence>
<feature type="transmembrane region" description="Helical" evidence="9">
    <location>
        <begin position="53"/>
        <end position="70"/>
    </location>
</feature>
<keyword evidence="7 9" id="KW-0472">Membrane</keyword>
<name>A0ABS1S9R0_9RHOB</name>
<protein>
    <recommendedName>
        <fullName evidence="9">TRAP transporter small permease protein</fullName>
    </recommendedName>
</protein>
<dbReference type="PANTHER" id="PTHR35011:SF10">
    <property type="entry name" value="TRAP TRANSPORTER SMALL PERMEASE PROTEIN"/>
    <property type="match status" value="1"/>
</dbReference>
<evidence type="ECO:0000256" key="3">
    <source>
        <dbReference type="ARBA" id="ARBA00022475"/>
    </source>
</evidence>
<dbReference type="Pfam" id="PF04290">
    <property type="entry name" value="DctQ"/>
    <property type="match status" value="1"/>
</dbReference>
<keyword evidence="5 9" id="KW-0812">Transmembrane</keyword>
<sequence>MPLVNRLDEAIRSLSNAMILIAGWATLAMGLLIAADVLWRAATGKNFGGVDELACYLFAIGISWSLAAAFHARAHIRVDIIYRELPFIPRVVLDILAMLSLLIVAAFLTYSSWLVLETSWTRGARSASSMQIPLVVPQALWMLGVLVFAASLISALLRSVVDIASGRAVAVVARHGVPTPDEEAEYAILQSRGTS</sequence>
<comment type="function">
    <text evidence="9">Part of the tripartite ATP-independent periplasmic (TRAP) transport system.</text>
</comment>
<evidence type="ECO:0000256" key="5">
    <source>
        <dbReference type="ARBA" id="ARBA00022692"/>
    </source>
</evidence>
<dbReference type="RefSeq" id="WP_191312595.1">
    <property type="nucleotide sequence ID" value="NZ_BNCL01000027.1"/>
</dbReference>
<dbReference type="InterPro" id="IPR007387">
    <property type="entry name" value="TRAP_DctQ"/>
</dbReference>